<gene>
    <name evidence="1" type="ORF">FUG_LOCUS509497</name>
</gene>
<name>A0A4E9EIG0_GIBZA</name>
<dbReference type="AlphaFoldDB" id="A0A4E9EIG0"/>
<reference evidence="1" key="1">
    <citation type="submission" date="2019-04" db="EMBL/GenBank/DDBJ databases">
        <authorList>
            <person name="Melise S."/>
            <person name="Noan J."/>
            <person name="Okalmin O."/>
        </authorList>
    </citation>
    <scope>NUCLEOTIDE SEQUENCE</scope>
    <source>
        <strain evidence="1">FN9</strain>
    </source>
</reference>
<organism evidence="1">
    <name type="scientific">Gibberella zeae</name>
    <name type="common">Wheat head blight fungus</name>
    <name type="synonym">Fusarium graminearum</name>
    <dbReference type="NCBI Taxonomy" id="5518"/>
    <lineage>
        <taxon>Eukaryota</taxon>
        <taxon>Fungi</taxon>
        <taxon>Dikarya</taxon>
        <taxon>Ascomycota</taxon>
        <taxon>Pezizomycotina</taxon>
        <taxon>Sordariomycetes</taxon>
        <taxon>Hypocreomycetidae</taxon>
        <taxon>Hypocreales</taxon>
        <taxon>Nectriaceae</taxon>
        <taxon>Fusarium</taxon>
    </lineage>
</organism>
<evidence type="ECO:0000313" key="1">
    <source>
        <dbReference type="EMBL" id="VIO62921.1"/>
    </source>
</evidence>
<accession>A0A4E9EIG0</accession>
<sequence>MQDSVGRTCVVCRTYVIRPALEIRKSGQTCNEPAVAELALLHVRSVHVHHKRRALEDFVHSFDGTGRFAFCIEVANLVDVKPGVPKAVETVALVWKIKCL</sequence>
<protein>
    <submittedName>
        <fullName evidence="1">Uncharacterized protein</fullName>
    </submittedName>
</protein>
<dbReference type="EMBL" id="CAAKMV010000168">
    <property type="protein sequence ID" value="VIO62921.1"/>
    <property type="molecule type" value="Genomic_DNA"/>
</dbReference>
<proteinExistence type="predicted"/>